<feature type="domain" description="Hydantoinase A/oxoprolinase" evidence="1">
    <location>
        <begin position="191"/>
        <end position="479"/>
    </location>
</feature>
<dbReference type="InterPro" id="IPR002821">
    <property type="entry name" value="Hydantoinase_A"/>
</dbReference>
<evidence type="ECO:0000259" key="2">
    <source>
        <dbReference type="Pfam" id="PF05378"/>
    </source>
</evidence>
<accession>A0A650CHS4</accession>
<dbReference type="OrthoDB" id="8261at2157"/>
<proteinExistence type="predicted"/>
<evidence type="ECO:0000313" key="6">
    <source>
        <dbReference type="Proteomes" id="UP000427373"/>
    </source>
</evidence>
<dbReference type="InterPro" id="IPR008040">
    <property type="entry name" value="Hydant_A_N"/>
</dbReference>
<gene>
    <name evidence="5" type="ORF">D1869_09500</name>
    <name evidence="4" type="ORF">HNQ62_001346</name>
</gene>
<dbReference type="EMBL" id="CP045484">
    <property type="protein sequence ID" value="QGR17404.1"/>
    <property type="molecule type" value="Genomic_DNA"/>
</dbReference>
<dbReference type="Pfam" id="PF19278">
    <property type="entry name" value="Hydant_A_C"/>
    <property type="match status" value="1"/>
</dbReference>
<dbReference type="PANTHER" id="PTHR11365:SF23">
    <property type="entry name" value="HYPOTHETICAL 5-OXOPROLINASE (EUROFUNG)-RELATED"/>
    <property type="match status" value="1"/>
</dbReference>
<reference evidence="4 7" key="2">
    <citation type="submission" date="2020-08" db="EMBL/GenBank/DDBJ databases">
        <title>Genomic Encyclopedia of Type Strains, Phase IV (KMG-IV): sequencing the most valuable type-strain genomes for metagenomic binning, comparative biology and taxonomic classification.</title>
        <authorList>
            <person name="Goeker M."/>
        </authorList>
    </citation>
    <scope>NUCLEOTIDE SEQUENCE [LARGE SCALE GENOMIC DNA]</scope>
    <source>
        <strain evidence="4 7">DSM 12421</strain>
    </source>
</reference>
<name>A0A650CHS4_SULOH</name>
<evidence type="ECO:0000313" key="4">
    <source>
        <dbReference type="EMBL" id="MBB5253577.1"/>
    </source>
</evidence>
<dbReference type="GO" id="GO:0047423">
    <property type="term" value="F:N-methylhydantoinase (ATP-hydrolyzing) activity"/>
    <property type="evidence" value="ECO:0007669"/>
    <property type="project" value="UniProtKB-EC"/>
</dbReference>
<dbReference type="InterPro" id="IPR043129">
    <property type="entry name" value="ATPase_NBD"/>
</dbReference>
<dbReference type="GO" id="GO:0017168">
    <property type="term" value="F:5-oxoprolinase (ATP-hydrolyzing) activity"/>
    <property type="evidence" value="ECO:0007669"/>
    <property type="project" value="TreeGrafter"/>
</dbReference>
<dbReference type="AlphaFoldDB" id="A0A650CHS4"/>
<dbReference type="InterPro" id="IPR049517">
    <property type="entry name" value="ACX-like_C"/>
</dbReference>
<dbReference type="Pfam" id="PF01968">
    <property type="entry name" value="Hydantoinase_A"/>
    <property type="match status" value="1"/>
</dbReference>
<organism evidence="5 6">
    <name type="scientific">Sulfurisphaera ohwakuensis</name>
    <dbReference type="NCBI Taxonomy" id="69656"/>
    <lineage>
        <taxon>Archaea</taxon>
        <taxon>Thermoproteota</taxon>
        <taxon>Thermoprotei</taxon>
        <taxon>Sulfolobales</taxon>
        <taxon>Sulfolobaceae</taxon>
        <taxon>Sulfurisphaera</taxon>
    </lineage>
</organism>
<dbReference type="GeneID" id="42801478"/>
<dbReference type="PANTHER" id="PTHR11365">
    <property type="entry name" value="5-OXOPROLINASE RELATED"/>
    <property type="match status" value="1"/>
</dbReference>
<dbReference type="Pfam" id="PF05378">
    <property type="entry name" value="Hydant_A_N"/>
    <property type="match status" value="1"/>
</dbReference>
<feature type="domain" description="Acetophenone carboxylase-like C-terminal" evidence="3">
    <location>
        <begin position="573"/>
        <end position="630"/>
    </location>
</feature>
<protein>
    <submittedName>
        <fullName evidence="5">Hydantoinase/oxoprolinase family protein</fullName>
    </submittedName>
    <submittedName>
        <fullName evidence="4">N-methylhydantoinase A</fullName>
        <ecNumber evidence="4">3.5.2.14</ecNumber>
    </submittedName>
</protein>
<dbReference type="EC" id="3.5.2.14" evidence="4"/>
<evidence type="ECO:0000259" key="3">
    <source>
        <dbReference type="Pfam" id="PF19278"/>
    </source>
</evidence>
<reference evidence="5 6" key="1">
    <citation type="submission" date="2019-10" db="EMBL/GenBank/DDBJ databases">
        <title>Genome Sequences from Six Type Strain Members of the Archaeal Family Sulfolobaceae: Acidianus ambivalens, Acidianus infernus, Metallosphaera prunae, Stygiolobus azoricus, Sulfolobus metallicus, and Sulfurisphaera ohwakuensis.</title>
        <authorList>
            <person name="Counts J.A."/>
            <person name="Kelly R.M."/>
        </authorList>
    </citation>
    <scope>NUCLEOTIDE SEQUENCE [LARGE SCALE GENOMIC DNA]</scope>
    <source>
        <strain evidence="5 6">TA-1</strain>
    </source>
</reference>
<dbReference type="GO" id="GO:0005829">
    <property type="term" value="C:cytosol"/>
    <property type="evidence" value="ECO:0007669"/>
    <property type="project" value="TreeGrafter"/>
</dbReference>
<dbReference type="Proteomes" id="UP000427373">
    <property type="component" value="Chromosome"/>
</dbReference>
<dbReference type="EMBL" id="JACHFY010000005">
    <property type="protein sequence ID" value="MBB5253577.1"/>
    <property type="molecule type" value="Genomic_DNA"/>
</dbReference>
<evidence type="ECO:0000313" key="7">
    <source>
        <dbReference type="Proteomes" id="UP000582213"/>
    </source>
</evidence>
<dbReference type="Proteomes" id="UP000582213">
    <property type="component" value="Unassembled WGS sequence"/>
</dbReference>
<dbReference type="RefSeq" id="WP_156014888.1">
    <property type="nucleotide sequence ID" value="NZ_CP045484.1"/>
</dbReference>
<dbReference type="InterPro" id="IPR045079">
    <property type="entry name" value="Oxoprolinase-like"/>
</dbReference>
<dbReference type="GO" id="GO:0006749">
    <property type="term" value="P:glutathione metabolic process"/>
    <property type="evidence" value="ECO:0007669"/>
    <property type="project" value="TreeGrafter"/>
</dbReference>
<keyword evidence="6" id="KW-1185">Reference proteome</keyword>
<keyword evidence="4" id="KW-0378">Hydrolase</keyword>
<evidence type="ECO:0000313" key="5">
    <source>
        <dbReference type="EMBL" id="QGR17404.1"/>
    </source>
</evidence>
<feature type="domain" description="Hydantoinase/oxoprolinase N-terminal" evidence="2">
    <location>
        <begin position="3"/>
        <end position="172"/>
    </location>
</feature>
<dbReference type="SUPFAM" id="SSF53067">
    <property type="entry name" value="Actin-like ATPase domain"/>
    <property type="match status" value="1"/>
</dbReference>
<dbReference type="KEGG" id="soh:D1869_09500"/>
<sequence>MLVAVDIGGTFTDIIGVKDNGEIIYYKGLSTPKNPENGVKEGIQKLGISVDTLIHATTIATNSLLGQVNLELPKTALVTTKGFSDIIEIGRQNRPELYNLFFQKPKPLVPRELRFEVNERINSRGEVVKPLNTKEVEEIAKRIKADAVAVVFLHSYLNSVHEKITKEILSRYVKYVSASYEVSPEQREYERTTTTVINVMLKPLVSKYIESLWNEIKPKEFFIMASSGGLIDANEAIERPVQLIESGPAAGVVGVKYFADEMGIKNAISFDMGGTTAKAGSIVNGEIEITNEYEVGGRTHHGRIIKGSGYPVRFPFIDLAEVSAGGGTIIWLDEAGGLNVGPLSAGADPGPICYNKGGNLPTLTDANLVLGRIGEELLSGDMKLNKELAIKGLEKLGDPIQIAKEAIRLATLEMARAIRLVTVERGLDPSEFALFSFGGAGPQFALGIAEELGIKRVLVPVYPGLFSALSMLLADIKIEIRRAYPKDVDVEFRELEEELRRKMSSIDYFLRYADVRYKGQGWELTVPADGDIRRNFEERHRIAYGFTLPYDIEIVNIRVFAVKRIKKPKIMLKISDNVKVKERKVYFDDWVNAKVFIRETLPIGFRDRGPAIIEEYSATTLVPDGWSFTILPNYFIELMRE</sequence>
<evidence type="ECO:0000259" key="1">
    <source>
        <dbReference type="Pfam" id="PF01968"/>
    </source>
</evidence>